<dbReference type="InterPro" id="IPR011856">
    <property type="entry name" value="tRNA_endonuc-like_dom_sf"/>
</dbReference>
<dbReference type="GO" id="GO:0015666">
    <property type="term" value="F:restriction endodeoxyribonuclease activity"/>
    <property type="evidence" value="ECO:0007669"/>
    <property type="project" value="TreeGrafter"/>
</dbReference>
<dbReference type="Pfam" id="PF04471">
    <property type="entry name" value="Mrr_cat"/>
    <property type="match status" value="1"/>
</dbReference>
<dbReference type="EMBL" id="BMVG01000023">
    <property type="protein sequence ID" value="GHE10418.1"/>
    <property type="molecule type" value="Genomic_DNA"/>
</dbReference>
<feature type="domain" description="Restriction endonuclease type IV Mrr" evidence="3">
    <location>
        <begin position="264"/>
        <end position="377"/>
    </location>
</feature>
<feature type="region of interest" description="Disordered" evidence="1">
    <location>
        <begin position="87"/>
        <end position="112"/>
    </location>
</feature>
<evidence type="ECO:0000256" key="1">
    <source>
        <dbReference type="SAM" id="MobiDB-lite"/>
    </source>
</evidence>
<dbReference type="PANTHER" id="PTHR30015:SF6">
    <property type="entry name" value="SLL1429 PROTEIN"/>
    <property type="match status" value="1"/>
</dbReference>
<dbReference type="InterPro" id="IPR011335">
    <property type="entry name" value="Restrct_endonuc-II-like"/>
</dbReference>
<organism evidence="4 5">
    <name type="scientific">Streptomyces alanosinicus</name>
    <dbReference type="NCBI Taxonomy" id="68171"/>
    <lineage>
        <taxon>Bacteria</taxon>
        <taxon>Bacillati</taxon>
        <taxon>Actinomycetota</taxon>
        <taxon>Actinomycetes</taxon>
        <taxon>Kitasatosporales</taxon>
        <taxon>Streptomycetaceae</taxon>
        <taxon>Streptomyces</taxon>
    </lineage>
</organism>
<dbReference type="InterPro" id="IPR036291">
    <property type="entry name" value="NAD(P)-bd_dom_sf"/>
</dbReference>
<keyword evidence="5" id="KW-1185">Reference proteome</keyword>
<feature type="transmembrane region" description="Helical" evidence="2">
    <location>
        <begin position="191"/>
        <end position="207"/>
    </location>
</feature>
<dbReference type="SUPFAM" id="SSF51735">
    <property type="entry name" value="NAD(P)-binding Rossmann-fold domains"/>
    <property type="match status" value="1"/>
</dbReference>
<evidence type="ECO:0000313" key="4">
    <source>
        <dbReference type="EMBL" id="GHE10418.1"/>
    </source>
</evidence>
<dbReference type="GO" id="GO:0009307">
    <property type="term" value="P:DNA restriction-modification system"/>
    <property type="evidence" value="ECO:0007669"/>
    <property type="project" value="InterPro"/>
</dbReference>
<keyword evidence="2" id="KW-1133">Transmembrane helix</keyword>
<feature type="transmembrane region" description="Helical" evidence="2">
    <location>
        <begin position="213"/>
        <end position="234"/>
    </location>
</feature>
<name>A0A918YN52_9ACTN</name>
<dbReference type="Gene3D" id="3.40.50.720">
    <property type="entry name" value="NAD(P)-binding Rossmann-like Domain"/>
    <property type="match status" value="1"/>
</dbReference>
<dbReference type="SUPFAM" id="SSF52980">
    <property type="entry name" value="Restriction endonuclease-like"/>
    <property type="match status" value="1"/>
</dbReference>
<dbReference type="AlphaFoldDB" id="A0A918YN52"/>
<sequence>MSSLFGQAAIGLAVNAGARVIATSRNAERFALLKELGADRAELEGWLGGLDPIAEFNPLLHMASGVYLTFFGSFVFGTIEPRLASRELRRRTSGRPEGASGAEAAGGGRAATVCSRIPDPGSRWSRTSRCRTGFGQAGTALCHSSATCVQHHRGAARQKGRGWRRAVRGSGGVMAAQRRRRRLTKRTRRQLQGWGAVAVLAAAVWTARNWAAVWPVLAAVLATAVVGGAGWALLRAHRRAVGQDRMWRAQEEARARELSMAEVDALSWQEFEMFVADLCRRDGCTKVVVSGRTGDLGADVIGYLADGRKLVVQCKKYAPHRSVSSEDMQKFVGTARPEHGADVALFATTARMFTKAALGLALRQDVVALHRDLLGSWVKGAHLETLIPLNGSGGGTTRRPPA</sequence>
<evidence type="ECO:0000256" key="2">
    <source>
        <dbReference type="SAM" id="Phobius"/>
    </source>
</evidence>
<keyword evidence="2" id="KW-0472">Membrane</keyword>
<dbReference type="PANTHER" id="PTHR30015">
    <property type="entry name" value="MRR RESTRICTION SYSTEM PROTEIN"/>
    <property type="match status" value="1"/>
</dbReference>
<dbReference type="Proteomes" id="UP000655443">
    <property type="component" value="Unassembled WGS sequence"/>
</dbReference>
<protein>
    <recommendedName>
        <fullName evidence="3">Restriction endonuclease type IV Mrr domain-containing protein</fullName>
    </recommendedName>
</protein>
<dbReference type="Gene3D" id="3.40.1350.10">
    <property type="match status" value="1"/>
</dbReference>
<evidence type="ECO:0000313" key="5">
    <source>
        <dbReference type="Proteomes" id="UP000655443"/>
    </source>
</evidence>
<reference evidence="4" key="2">
    <citation type="submission" date="2020-09" db="EMBL/GenBank/DDBJ databases">
        <authorList>
            <person name="Sun Q."/>
            <person name="Ohkuma M."/>
        </authorList>
    </citation>
    <scope>NUCLEOTIDE SEQUENCE</scope>
    <source>
        <strain evidence="4">JCM 4714</strain>
    </source>
</reference>
<proteinExistence type="predicted"/>
<keyword evidence="2" id="KW-0812">Transmembrane</keyword>
<dbReference type="GO" id="GO:0003677">
    <property type="term" value="F:DNA binding"/>
    <property type="evidence" value="ECO:0007669"/>
    <property type="project" value="InterPro"/>
</dbReference>
<accession>A0A918YN52</accession>
<feature type="transmembrane region" description="Helical" evidence="2">
    <location>
        <begin position="59"/>
        <end position="79"/>
    </location>
</feature>
<reference evidence="4" key="1">
    <citation type="journal article" date="2014" name="Int. J. Syst. Evol. Microbiol.">
        <title>Complete genome sequence of Corynebacterium casei LMG S-19264T (=DSM 44701T), isolated from a smear-ripened cheese.</title>
        <authorList>
            <consortium name="US DOE Joint Genome Institute (JGI-PGF)"/>
            <person name="Walter F."/>
            <person name="Albersmeier A."/>
            <person name="Kalinowski J."/>
            <person name="Ruckert C."/>
        </authorList>
    </citation>
    <scope>NUCLEOTIDE SEQUENCE</scope>
    <source>
        <strain evidence="4">JCM 4714</strain>
    </source>
</reference>
<dbReference type="InterPro" id="IPR052906">
    <property type="entry name" value="Type_IV_Methyl-Rstrct_Enzyme"/>
</dbReference>
<gene>
    <name evidence="4" type="ORF">GCM10010339_66520</name>
</gene>
<comment type="caution">
    <text evidence="4">The sequence shown here is derived from an EMBL/GenBank/DDBJ whole genome shotgun (WGS) entry which is preliminary data.</text>
</comment>
<dbReference type="InterPro" id="IPR007560">
    <property type="entry name" value="Restrct_endonuc_IV_Mrr"/>
</dbReference>
<evidence type="ECO:0000259" key="3">
    <source>
        <dbReference type="Pfam" id="PF04471"/>
    </source>
</evidence>